<dbReference type="GO" id="GO:0016788">
    <property type="term" value="F:hydrolase activity, acting on ester bonds"/>
    <property type="evidence" value="ECO:0007669"/>
    <property type="project" value="UniProtKB-ARBA"/>
</dbReference>
<dbReference type="Proteomes" id="UP000225740">
    <property type="component" value="Unassembled WGS sequence"/>
</dbReference>
<comment type="caution">
    <text evidence="3">The sequence shown here is derived from an EMBL/GenBank/DDBJ whole genome shotgun (WGS) entry which is preliminary data.</text>
</comment>
<dbReference type="OrthoDB" id="265515at2"/>
<evidence type="ECO:0000256" key="1">
    <source>
        <dbReference type="SAM" id="MobiDB-lite"/>
    </source>
</evidence>
<dbReference type="EMBL" id="NIZW01000009">
    <property type="protein sequence ID" value="PHQ34744.1"/>
    <property type="molecule type" value="Genomic_DNA"/>
</dbReference>
<feature type="domain" description="SGNH hydrolase-type esterase" evidence="2">
    <location>
        <begin position="66"/>
        <end position="295"/>
    </location>
</feature>
<organism evidence="3 4">
    <name type="scientific">Rhodopirellula bahusiensis</name>
    <dbReference type="NCBI Taxonomy" id="2014065"/>
    <lineage>
        <taxon>Bacteria</taxon>
        <taxon>Pseudomonadati</taxon>
        <taxon>Planctomycetota</taxon>
        <taxon>Planctomycetia</taxon>
        <taxon>Pirellulales</taxon>
        <taxon>Pirellulaceae</taxon>
        <taxon>Rhodopirellula</taxon>
    </lineage>
</organism>
<evidence type="ECO:0000313" key="3">
    <source>
        <dbReference type="EMBL" id="PHQ34744.1"/>
    </source>
</evidence>
<sequence length="339" mass="38404">MNKKISSLQLRRRLLFIVALAVFIGVPAYLEFKLRRPVGEGPAGPVIDIEPFETAWTQHQVHLLGIGDSVTRGLGAKSKSHSYFERLRENPKDEWLDMRGKHLAAVLPNLTASNVAVSGSTSLDHERVIEAEIETFDDDVFGLVVMTTGGNDLIHSYGRRPPEEGAMYGASLEQAQPWIEAFESRLNKMLRLTSDRFPAGCQIFLGDIYDPTDGVGDAPSIFLPDWPDGLAIHAEYNRVIRRVANQFGHVHVVPLHETFLGHGSHCRQFWRSTYDWDDPTYWFYTNIEDPNDRGYDAIRRVFLQAIVDQRRSLESLPATKMLQEGMKDHSPPQNHLSTR</sequence>
<dbReference type="AlphaFoldDB" id="A0A2G1W6S4"/>
<accession>A0A2G1W6S4</accession>
<keyword evidence="4" id="KW-1185">Reference proteome</keyword>
<dbReference type="RefSeq" id="WP_099261051.1">
    <property type="nucleotide sequence ID" value="NZ_NIZW01000009.1"/>
</dbReference>
<evidence type="ECO:0000313" key="4">
    <source>
        <dbReference type="Proteomes" id="UP000225740"/>
    </source>
</evidence>
<dbReference type="GeneID" id="90608984"/>
<gene>
    <name evidence="3" type="ORF">CEE69_12725</name>
</gene>
<protein>
    <recommendedName>
        <fullName evidence="2">SGNH hydrolase-type esterase domain-containing protein</fullName>
    </recommendedName>
</protein>
<name>A0A2G1W6S4_9BACT</name>
<dbReference type="InterPro" id="IPR013830">
    <property type="entry name" value="SGNH_hydro"/>
</dbReference>
<dbReference type="InterPro" id="IPR036514">
    <property type="entry name" value="SGNH_hydro_sf"/>
</dbReference>
<dbReference type="Gene3D" id="3.40.50.1110">
    <property type="entry name" value="SGNH hydrolase"/>
    <property type="match status" value="1"/>
</dbReference>
<evidence type="ECO:0000259" key="2">
    <source>
        <dbReference type="Pfam" id="PF13472"/>
    </source>
</evidence>
<dbReference type="Pfam" id="PF13472">
    <property type="entry name" value="Lipase_GDSL_2"/>
    <property type="match status" value="1"/>
</dbReference>
<proteinExistence type="predicted"/>
<feature type="region of interest" description="Disordered" evidence="1">
    <location>
        <begin position="320"/>
        <end position="339"/>
    </location>
</feature>
<dbReference type="CDD" id="cd00229">
    <property type="entry name" value="SGNH_hydrolase"/>
    <property type="match status" value="1"/>
</dbReference>
<dbReference type="SUPFAM" id="SSF52266">
    <property type="entry name" value="SGNH hydrolase"/>
    <property type="match status" value="1"/>
</dbReference>
<reference evidence="3 4" key="1">
    <citation type="submission" date="2017-06" db="EMBL/GenBank/DDBJ databases">
        <title>Description of Rhodopirellula bahusiensis sp. nov.</title>
        <authorList>
            <person name="Kizina J."/>
            <person name="Harder J."/>
        </authorList>
    </citation>
    <scope>NUCLEOTIDE SEQUENCE [LARGE SCALE GENOMIC DNA]</scope>
    <source>
        <strain evidence="3 4">SWK21</strain>
    </source>
</reference>